<gene>
    <name evidence="6" type="ORF">KDD93_06490</name>
</gene>
<dbReference type="InterPro" id="IPR016032">
    <property type="entry name" value="Sig_transdc_resp-reg_C-effctor"/>
</dbReference>
<keyword evidence="7" id="KW-1185">Reference proteome</keyword>
<protein>
    <submittedName>
        <fullName evidence="6">Response regulator transcription factor</fullName>
    </submittedName>
</protein>
<dbReference type="InterPro" id="IPR036388">
    <property type="entry name" value="WH-like_DNA-bd_sf"/>
</dbReference>
<dbReference type="InterPro" id="IPR011006">
    <property type="entry name" value="CheY-like_superfamily"/>
</dbReference>
<dbReference type="SMART" id="SM00862">
    <property type="entry name" value="Trans_reg_C"/>
    <property type="match status" value="1"/>
</dbReference>
<comment type="caution">
    <text evidence="6">The sequence shown here is derived from an EMBL/GenBank/DDBJ whole genome shotgun (WGS) entry which is preliminary data.</text>
</comment>
<feature type="domain" description="OmpR/PhoB-type" evidence="5">
    <location>
        <begin position="122"/>
        <end position="216"/>
    </location>
</feature>
<dbReference type="PROSITE" id="PS50110">
    <property type="entry name" value="RESPONSE_REGULATORY"/>
    <property type="match status" value="1"/>
</dbReference>
<dbReference type="InterPro" id="IPR001789">
    <property type="entry name" value="Sig_transdc_resp-reg_receiver"/>
</dbReference>
<dbReference type="SUPFAM" id="SSF52172">
    <property type="entry name" value="CheY-like"/>
    <property type="match status" value="1"/>
</dbReference>
<evidence type="ECO:0000259" key="5">
    <source>
        <dbReference type="PROSITE" id="PS51755"/>
    </source>
</evidence>
<dbReference type="Gene3D" id="1.10.10.10">
    <property type="entry name" value="Winged helix-like DNA-binding domain superfamily/Winged helix DNA-binding domain"/>
    <property type="match status" value="1"/>
</dbReference>
<evidence type="ECO:0000256" key="2">
    <source>
        <dbReference type="PROSITE-ProRule" id="PRU00169"/>
    </source>
</evidence>
<comment type="caution">
    <text evidence="2">Lacks conserved residue(s) required for the propagation of feature annotation.</text>
</comment>
<dbReference type="Gene3D" id="3.40.50.2300">
    <property type="match status" value="1"/>
</dbReference>
<dbReference type="PROSITE" id="PS51755">
    <property type="entry name" value="OMPR_PHOB"/>
    <property type="match status" value="1"/>
</dbReference>
<proteinExistence type="predicted"/>
<feature type="domain" description="Response regulatory" evidence="4">
    <location>
        <begin position="3"/>
        <end position="117"/>
    </location>
</feature>
<evidence type="ECO:0000313" key="6">
    <source>
        <dbReference type="EMBL" id="MBR8464207.1"/>
    </source>
</evidence>
<evidence type="ECO:0000256" key="3">
    <source>
        <dbReference type="PROSITE-ProRule" id="PRU01091"/>
    </source>
</evidence>
<dbReference type="SUPFAM" id="SSF46894">
    <property type="entry name" value="C-terminal effector domain of the bipartite response regulators"/>
    <property type="match status" value="1"/>
</dbReference>
<reference evidence="6 7" key="1">
    <citation type="submission" date="2021-04" db="EMBL/GenBank/DDBJ databases">
        <title>Molecular and phenotypic characterization and identification of bacterial isolates recovered from the Anatolian ground squirrels (Spermophilus xanthoprymnus) and which have the potential to form a new species in the Campylobacter genus.</title>
        <authorList>
            <person name="Aydin F."/>
            <person name="Abay S."/>
            <person name="Kayman T."/>
            <person name="Karakaya E."/>
            <person name="Mustak H.K."/>
            <person name="Mustak I.B."/>
            <person name="Bilgin N."/>
            <person name="Duzler A."/>
            <person name="Sahin O."/>
            <person name="Guran O."/>
            <person name="Saticioglu I.B."/>
        </authorList>
    </citation>
    <scope>NUCLEOTIDE SEQUENCE [LARGE SCALE GENOMIC DNA]</scope>
    <source>
        <strain evidence="7">faydin-G24</strain>
    </source>
</reference>
<feature type="DNA-binding region" description="OmpR/PhoB-type" evidence="3">
    <location>
        <begin position="122"/>
        <end position="216"/>
    </location>
</feature>
<accession>A0ABS5HJA1</accession>
<dbReference type="RefSeq" id="WP_212142160.1">
    <property type="nucleotide sequence ID" value="NZ_JAGSSW010000006.1"/>
</dbReference>
<dbReference type="EMBL" id="JAGSSW010000006">
    <property type="protein sequence ID" value="MBR8464207.1"/>
    <property type="molecule type" value="Genomic_DNA"/>
</dbReference>
<evidence type="ECO:0000313" key="7">
    <source>
        <dbReference type="Proteomes" id="UP000682951"/>
    </source>
</evidence>
<dbReference type="Pfam" id="PF00486">
    <property type="entry name" value="Trans_reg_C"/>
    <property type="match status" value="1"/>
</dbReference>
<evidence type="ECO:0000259" key="4">
    <source>
        <dbReference type="PROSITE" id="PS50110"/>
    </source>
</evidence>
<evidence type="ECO:0000256" key="1">
    <source>
        <dbReference type="ARBA" id="ARBA00023125"/>
    </source>
</evidence>
<keyword evidence="1 3" id="KW-0238">DNA-binding</keyword>
<dbReference type="InterPro" id="IPR001867">
    <property type="entry name" value="OmpR/PhoB-type_DNA-bd"/>
</dbReference>
<sequence>MKKIMLLSSDTELNLNLSAALWRFNFRITNFKSESEVFADFDSGNRYDLYVLETRAKNPNLALVKFLRENKNITPILMILDEAFPPIFKKIYYARVDGFIVKPFSHEEFTFHALKLCKVLFDSRFELKNGLTFEKDELCINSKNGKIYIGKKEGLFLEILAKNSPHVVTYDEIEHHIYKDDSLTAQDRLRSLLRELRKKVPNLEITTIRGVGYKLE</sequence>
<dbReference type="Proteomes" id="UP000682951">
    <property type="component" value="Unassembled WGS sequence"/>
</dbReference>
<name>A0ABS5HJA1_9BACT</name>
<organism evidence="6 7">
    <name type="scientific">Campylobacter anatolicus</name>
    <dbReference type="NCBI Taxonomy" id="2829105"/>
    <lineage>
        <taxon>Bacteria</taxon>
        <taxon>Pseudomonadati</taxon>
        <taxon>Campylobacterota</taxon>
        <taxon>Epsilonproteobacteria</taxon>
        <taxon>Campylobacterales</taxon>
        <taxon>Campylobacteraceae</taxon>
        <taxon>Campylobacter</taxon>
    </lineage>
</organism>